<evidence type="ECO:0008006" key="3">
    <source>
        <dbReference type="Google" id="ProtNLM"/>
    </source>
</evidence>
<organism evidence="1 2">
    <name type="scientific">Fluviicoccus keumensis</name>
    <dbReference type="NCBI Taxonomy" id="1435465"/>
    <lineage>
        <taxon>Bacteria</taxon>
        <taxon>Pseudomonadati</taxon>
        <taxon>Pseudomonadota</taxon>
        <taxon>Gammaproteobacteria</taxon>
        <taxon>Moraxellales</taxon>
        <taxon>Moraxellaceae</taxon>
        <taxon>Fluviicoccus</taxon>
    </lineage>
</organism>
<dbReference type="Gene3D" id="3.40.1580.10">
    <property type="entry name" value="SMI1/KNR4-like"/>
    <property type="match status" value="1"/>
</dbReference>
<protein>
    <recommendedName>
        <fullName evidence="3">SMI1/KNR4 family protein SUKH-1</fullName>
    </recommendedName>
</protein>
<reference evidence="1 2" key="1">
    <citation type="submission" date="2019-02" db="EMBL/GenBank/DDBJ databases">
        <title>Genomic Encyclopedia of Type Strains, Phase IV (KMG-IV): sequencing the most valuable type-strain genomes for metagenomic binning, comparative biology and taxonomic classification.</title>
        <authorList>
            <person name="Goeker M."/>
        </authorList>
    </citation>
    <scope>NUCLEOTIDE SEQUENCE [LARGE SCALE GENOMIC DNA]</scope>
    <source>
        <strain evidence="1 2">DSM 105135</strain>
    </source>
</reference>
<accession>A0A4Q7ZBV3</accession>
<dbReference type="Proteomes" id="UP000292423">
    <property type="component" value="Unassembled WGS sequence"/>
</dbReference>
<keyword evidence="2" id="KW-1185">Reference proteome</keyword>
<name>A0A4Q7ZBV3_9GAMM</name>
<gene>
    <name evidence="1" type="ORF">EV700_0611</name>
</gene>
<dbReference type="InterPro" id="IPR037883">
    <property type="entry name" value="Knr4/Smi1-like_sf"/>
</dbReference>
<dbReference type="EMBL" id="SHKX01000010">
    <property type="protein sequence ID" value="RZU47644.1"/>
    <property type="molecule type" value="Genomic_DNA"/>
</dbReference>
<dbReference type="AlphaFoldDB" id="A0A4Q7ZBV3"/>
<evidence type="ECO:0000313" key="2">
    <source>
        <dbReference type="Proteomes" id="UP000292423"/>
    </source>
</evidence>
<sequence>MFCELDENPYYCEFWALDELEPFNAEYQVPEYASGYFGFASSGGGEMFAISPTGSVVCLPFIGMEPKAAIEIAPTWAVFESQLRSPL</sequence>
<comment type="caution">
    <text evidence="1">The sequence shown here is derived from an EMBL/GenBank/DDBJ whole genome shotgun (WGS) entry which is preliminary data.</text>
</comment>
<proteinExistence type="predicted"/>
<evidence type="ECO:0000313" key="1">
    <source>
        <dbReference type="EMBL" id="RZU47644.1"/>
    </source>
</evidence>